<dbReference type="Pfam" id="PF10825">
    <property type="entry name" value="DUF2752"/>
    <property type="match status" value="1"/>
</dbReference>
<dbReference type="InterPro" id="IPR021215">
    <property type="entry name" value="DUF2752"/>
</dbReference>
<feature type="transmembrane region" description="Helical" evidence="1">
    <location>
        <begin position="12"/>
        <end position="32"/>
    </location>
</feature>
<gene>
    <name evidence="2" type="ORF">ACFQ4H_02490</name>
</gene>
<feature type="transmembrane region" description="Helical" evidence="1">
    <location>
        <begin position="82"/>
        <end position="103"/>
    </location>
</feature>
<evidence type="ECO:0000256" key="1">
    <source>
        <dbReference type="SAM" id="Phobius"/>
    </source>
</evidence>
<organism evidence="2 3">
    <name type="scientific">Micromonospora sonneratiae</name>
    <dbReference type="NCBI Taxonomy" id="1184706"/>
    <lineage>
        <taxon>Bacteria</taxon>
        <taxon>Bacillati</taxon>
        <taxon>Actinomycetota</taxon>
        <taxon>Actinomycetes</taxon>
        <taxon>Micromonosporales</taxon>
        <taxon>Micromonosporaceae</taxon>
        <taxon>Micromonospora</taxon>
    </lineage>
</organism>
<keyword evidence="1" id="KW-1133">Transmembrane helix</keyword>
<feature type="transmembrane region" description="Helical" evidence="1">
    <location>
        <begin position="115"/>
        <end position="132"/>
    </location>
</feature>
<accession>A0ABW3Y8N9</accession>
<sequence length="150" mass="16503">MGSPVEISNVRTHRWATASVVALLAAAVGFVLRFDPTDRIADPTGPCLWHAVTGINGPSCGGTRMFYYLLHGDLVQAARHHLLALVAVPFLAYAGIRWFAAVWLGRALPALRLPAWAYATYIAAFLLYSTVLRNLPWAPFTWFDIPNLTP</sequence>
<protein>
    <submittedName>
        <fullName evidence="2">DUF2752 domain-containing protein</fullName>
    </submittedName>
</protein>
<reference evidence="3" key="1">
    <citation type="journal article" date="2019" name="Int. J. Syst. Evol. Microbiol.">
        <title>The Global Catalogue of Microorganisms (GCM) 10K type strain sequencing project: providing services to taxonomists for standard genome sequencing and annotation.</title>
        <authorList>
            <consortium name="The Broad Institute Genomics Platform"/>
            <consortium name="The Broad Institute Genome Sequencing Center for Infectious Disease"/>
            <person name="Wu L."/>
            <person name="Ma J."/>
        </authorList>
    </citation>
    <scope>NUCLEOTIDE SEQUENCE [LARGE SCALE GENOMIC DNA]</scope>
    <source>
        <strain evidence="3">JCM 31037</strain>
    </source>
</reference>
<evidence type="ECO:0000313" key="2">
    <source>
        <dbReference type="EMBL" id="MFD1319952.1"/>
    </source>
</evidence>
<keyword evidence="1" id="KW-0472">Membrane</keyword>
<dbReference type="EMBL" id="JBHTMP010000002">
    <property type="protein sequence ID" value="MFD1319952.1"/>
    <property type="molecule type" value="Genomic_DNA"/>
</dbReference>
<name>A0ABW3Y8N9_9ACTN</name>
<evidence type="ECO:0000313" key="3">
    <source>
        <dbReference type="Proteomes" id="UP001597260"/>
    </source>
</evidence>
<keyword evidence="1" id="KW-0812">Transmembrane</keyword>
<dbReference type="RefSeq" id="WP_377566447.1">
    <property type="nucleotide sequence ID" value="NZ_JBHTMP010000002.1"/>
</dbReference>
<comment type="caution">
    <text evidence="2">The sequence shown here is derived from an EMBL/GenBank/DDBJ whole genome shotgun (WGS) entry which is preliminary data.</text>
</comment>
<proteinExistence type="predicted"/>
<dbReference type="Proteomes" id="UP001597260">
    <property type="component" value="Unassembled WGS sequence"/>
</dbReference>
<keyword evidence="3" id="KW-1185">Reference proteome</keyword>